<reference evidence="2 3" key="1">
    <citation type="submission" date="2016-10" db="EMBL/GenBank/DDBJ databases">
        <title>The genome of Paramicrosporidium saccamoebae is the missing link in understanding Cryptomycota and Microsporidia evolution.</title>
        <authorList>
            <person name="Quandt C.A."/>
            <person name="Beaudet D."/>
            <person name="Corsaro D."/>
            <person name="Michel R."/>
            <person name="Corradi N."/>
            <person name="James T."/>
        </authorList>
    </citation>
    <scope>NUCLEOTIDE SEQUENCE [LARGE SCALE GENOMIC DNA]</scope>
    <source>
        <strain evidence="2 3">KSL3</strain>
    </source>
</reference>
<evidence type="ECO:0000313" key="3">
    <source>
        <dbReference type="Proteomes" id="UP000240830"/>
    </source>
</evidence>
<evidence type="ECO:0000313" key="2">
    <source>
        <dbReference type="EMBL" id="PJF17334.1"/>
    </source>
</evidence>
<dbReference type="Proteomes" id="UP000240830">
    <property type="component" value="Unassembled WGS sequence"/>
</dbReference>
<gene>
    <name evidence="2" type="ORF">PSACC_02815</name>
</gene>
<dbReference type="GO" id="GO:0003676">
    <property type="term" value="F:nucleic acid binding"/>
    <property type="evidence" value="ECO:0007669"/>
    <property type="project" value="InterPro"/>
</dbReference>
<dbReference type="AlphaFoldDB" id="A0A2H9THU8"/>
<protein>
    <submittedName>
        <fullName evidence="2">Uncharacterized protein</fullName>
    </submittedName>
</protein>
<comment type="caution">
    <text evidence="2">The sequence shown here is derived from an EMBL/GenBank/DDBJ whole genome shotgun (WGS) entry which is preliminary data.</text>
</comment>
<sequence>MSDDDTSDTDSVEDVTHSDTNGTTATTNDMNATTVATGSMNGAAANTNDMTGHSSNDHAAAEDESDGWSCAAPKTHKKSGARGVAARPAQALKKNGQNPPLTVEMLSPEHTIELYDFPAVWRTADIRKFMSPFDHQYRIKWQSDTSCFIHFETSELANRAMQELPSDVASLRVFAPENVIQQAPKTEAHSTPETTLEVYGFPATWRSDELNKVLTNVAGQYRLKWRNDASCFVIFDSREILENGKLELAKEAAIKDVMTDLPSVLLSTSNRDSVDTTHGVDLNDLKRALDKSALGELVEKNHSDFTAYLSSLNNLERIWRPLEVESAQRRIYGDDRAVSLSCLKAVLDDMTNESEDFQADYLKYLERQMGQKAGELARLPNYEKCAVSISDGEYTINSVISQKTRQLVEFLEMTIALSDEDTIRAAISDCCLLFLEIFRNAFASQLLQLPHLAALFYNDSRYLSVFTKVKCSGTTEVPERMGLIGAEILQNSLNRNRDEIGDLFTAKAWQLRYGQLDRDSLSNIQRTLDQALLRLSQIRKVLLPILDPDMFATIILELVENVLSWLWNGLISIKSLSRDVLPMLPDFVQNLNRSCVDVVGAEICAKNPLEICKKLDYLLKISMQNLIQVSNAFRRDEYIDTLTLQEFRSVISFTFPDTAMKDAFLAEIDAEIN</sequence>
<proteinExistence type="predicted"/>
<evidence type="ECO:0000256" key="1">
    <source>
        <dbReference type="SAM" id="MobiDB-lite"/>
    </source>
</evidence>
<dbReference type="InterPro" id="IPR046362">
    <property type="entry name" value="Zw10/DSL1_C_sf"/>
</dbReference>
<dbReference type="EMBL" id="MTSL01000178">
    <property type="protein sequence ID" value="PJF17334.1"/>
    <property type="molecule type" value="Genomic_DNA"/>
</dbReference>
<keyword evidence="3" id="KW-1185">Reference proteome</keyword>
<accession>A0A2H9THU8</accession>
<dbReference type="InterPro" id="IPR012677">
    <property type="entry name" value="Nucleotide-bd_a/b_plait_sf"/>
</dbReference>
<dbReference type="SUPFAM" id="SSF54928">
    <property type="entry name" value="RNA-binding domain, RBD"/>
    <property type="match status" value="1"/>
</dbReference>
<dbReference type="OrthoDB" id="5418203at2759"/>
<organism evidence="2 3">
    <name type="scientific">Paramicrosporidium saccamoebae</name>
    <dbReference type="NCBI Taxonomy" id="1246581"/>
    <lineage>
        <taxon>Eukaryota</taxon>
        <taxon>Fungi</taxon>
        <taxon>Fungi incertae sedis</taxon>
        <taxon>Cryptomycota</taxon>
        <taxon>Cryptomycota incertae sedis</taxon>
        <taxon>Paramicrosporidium</taxon>
    </lineage>
</organism>
<name>A0A2H9THU8_9FUNG</name>
<feature type="compositionally biased region" description="Low complexity" evidence="1">
    <location>
        <begin position="18"/>
        <end position="37"/>
    </location>
</feature>
<dbReference type="InterPro" id="IPR035979">
    <property type="entry name" value="RBD_domain_sf"/>
</dbReference>
<feature type="compositionally biased region" description="Polar residues" evidence="1">
    <location>
        <begin position="38"/>
        <end position="54"/>
    </location>
</feature>
<dbReference type="Gene3D" id="1.10.357.150">
    <property type="match status" value="1"/>
</dbReference>
<feature type="region of interest" description="Disordered" evidence="1">
    <location>
        <begin position="1"/>
        <end position="101"/>
    </location>
</feature>
<dbReference type="Gene3D" id="3.30.70.330">
    <property type="match status" value="2"/>
</dbReference>
<feature type="compositionally biased region" description="Acidic residues" evidence="1">
    <location>
        <begin position="1"/>
        <end position="13"/>
    </location>
</feature>